<accession>A0ABU5EZC6</accession>
<dbReference type="EMBL" id="JAXBLV010000144">
    <property type="protein sequence ID" value="MDY3559845.1"/>
    <property type="molecule type" value="Genomic_DNA"/>
</dbReference>
<keyword evidence="4" id="KW-1185">Reference proteome</keyword>
<evidence type="ECO:0000256" key="2">
    <source>
        <dbReference type="SAM" id="SignalP"/>
    </source>
</evidence>
<keyword evidence="2" id="KW-0732">Signal</keyword>
<dbReference type="PROSITE" id="PS51257">
    <property type="entry name" value="PROKAR_LIPOPROTEIN"/>
    <property type="match status" value="1"/>
</dbReference>
<dbReference type="RefSeq" id="WP_261184978.1">
    <property type="nucleotide sequence ID" value="NZ_JAXBLV010000144.1"/>
</dbReference>
<feature type="region of interest" description="Disordered" evidence="1">
    <location>
        <begin position="43"/>
        <end position="67"/>
    </location>
</feature>
<name>A0ABU5EZC6_9BACT</name>
<feature type="chain" id="PRO_5047023310" evidence="2">
    <location>
        <begin position="23"/>
        <end position="67"/>
    </location>
</feature>
<protein>
    <submittedName>
        <fullName evidence="3">Uncharacterized protein</fullName>
    </submittedName>
</protein>
<gene>
    <name evidence="3" type="ORF">R5W23_001017</name>
</gene>
<comment type="caution">
    <text evidence="3">The sequence shown here is derived from an EMBL/GenBank/DDBJ whole genome shotgun (WGS) entry which is preliminary data.</text>
</comment>
<feature type="signal peptide" evidence="2">
    <location>
        <begin position="1"/>
        <end position="22"/>
    </location>
</feature>
<feature type="compositionally biased region" description="Pro residues" evidence="1">
    <location>
        <begin position="45"/>
        <end position="67"/>
    </location>
</feature>
<sequence length="67" mass="7093">MRSAVRFAALCAGLATTGCGLAAKPYANDPLLRGSRAVWFARDPLPQPPPAAPRAVEPPPPPTSRWE</sequence>
<evidence type="ECO:0000256" key="1">
    <source>
        <dbReference type="SAM" id="MobiDB-lite"/>
    </source>
</evidence>
<proteinExistence type="predicted"/>
<evidence type="ECO:0000313" key="4">
    <source>
        <dbReference type="Proteomes" id="UP001272242"/>
    </source>
</evidence>
<reference evidence="4" key="1">
    <citation type="journal article" date="2023" name="Mar. Drugs">
        <title>Gemmata algarum, a Novel Planctomycete Isolated from an Algal Mat, Displays Antimicrobial Activity.</title>
        <authorList>
            <person name="Kumar G."/>
            <person name="Kallscheuer N."/>
            <person name="Kashif M."/>
            <person name="Ahamad S."/>
            <person name="Jagadeeshwari U."/>
            <person name="Pannikurungottu S."/>
            <person name="Haufschild T."/>
            <person name="Kabuu M."/>
            <person name="Sasikala C."/>
            <person name="Jogler C."/>
            <person name="Ramana C."/>
        </authorList>
    </citation>
    <scope>NUCLEOTIDE SEQUENCE [LARGE SCALE GENOMIC DNA]</scope>
    <source>
        <strain evidence="4">JC673</strain>
    </source>
</reference>
<evidence type="ECO:0000313" key="3">
    <source>
        <dbReference type="EMBL" id="MDY3559845.1"/>
    </source>
</evidence>
<organism evidence="3 4">
    <name type="scientific">Gemmata algarum</name>
    <dbReference type="NCBI Taxonomy" id="2975278"/>
    <lineage>
        <taxon>Bacteria</taxon>
        <taxon>Pseudomonadati</taxon>
        <taxon>Planctomycetota</taxon>
        <taxon>Planctomycetia</taxon>
        <taxon>Gemmatales</taxon>
        <taxon>Gemmataceae</taxon>
        <taxon>Gemmata</taxon>
    </lineage>
</organism>
<dbReference type="Proteomes" id="UP001272242">
    <property type="component" value="Unassembled WGS sequence"/>
</dbReference>